<dbReference type="EMBL" id="CP036287">
    <property type="protein sequence ID" value="QDU66418.1"/>
    <property type="molecule type" value="Genomic_DNA"/>
</dbReference>
<gene>
    <name evidence="2" type="ORF">Pla133_14900</name>
</gene>
<keyword evidence="3" id="KW-1185">Reference proteome</keyword>
<feature type="transmembrane region" description="Helical" evidence="1">
    <location>
        <begin position="15"/>
        <end position="35"/>
    </location>
</feature>
<name>A0A518BHG0_9BACT</name>
<proteinExistence type="predicted"/>
<feature type="transmembrane region" description="Helical" evidence="1">
    <location>
        <begin position="55"/>
        <end position="73"/>
    </location>
</feature>
<dbReference type="KEGG" id="pbap:Pla133_14900"/>
<keyword evidence="1" id="KW-0472">Membrane</keyword>
<dbReference type="AlphaFoldDB" id="A0A518BHG0"/>
<protein>
    <submittedName>
        <fullName evidence="2">Uncharacterized protein</fullName>
    </submittedName>
</protein>
<evidence type="ECO:0000313" key="2">
    <source>
        <dbReference type="EMBL" id="QDU66418.1"/>
    </source>
</evidence>
<reference evidence="2 3" key="1">
    <citation type="submission" date="2019-02" db="EMBL/GenBank/DDBJ databases">
        <title>Deep-cultivation of Planctomycetes and their phenomic and genomic characterization uncovers novel biology.</title>
        <authorList>
            <person name="Wiegand S."/>
            <person name="Jogler M."/>
            <person name="Boedeker C."/>
            <person name="Pinto D."/>
            <person name="Vollmers J."/>
            <person name="Rivas-Marin E."/>
            <person name="Kohn T."/>
            <person name="Peeters S.H."/>
            <person name="Heuer A."/>
            <person name="Rast P."/>
            <person name="Oberbeckmann S."/>
            <person name="Bunk B."/>
            <person name="Jeske O."/>
            <person name="Meyerdierks A."/>
            <person name="Storesund J.E."/>
            <person name="Kallscheuer N."/>
            <person name="Luecker S."/>
            <person name="Lage O.M."/>
            <person name="Pohl T."/>
            <person name="Merkel B.J."/>
            <person name="Hornburger P."/>
            <person name="Mueller R.-W."/>
            <person name="Bruemmer F."/>
            <person name="Labrenz M."/>
            <person name="Spormann A.M."/>
            <person name="Op den Camp H."/>
            <person name="Overmann J."/>
            <person name="Amann R."/>
            <person name="Jetten M.S.M."/>
            <person name="Mascher T."/>
            <person name="Medema M.H."/>
            <person name="Devos D.P."/>
            <person name="Kaster A.-K."/>
            <person name="Ovreas L."/>
            <person name="Rohde M."/>
            <person name="Galperin M.Y."/>
            <person name="Jogler C."/>
        </authorList>
    </citation>
    <scope>NUCLEOTIDE SEQUENCE [LARGE SCALE GENOMIC DNA]</scope>
    <source>
        <strain evidence="2 3">Pla133</strain>
    </source>
</reference>
<keyword evidence="1" id="KW-1133">Transmembrane helix</keyword>
<keyword evidence="1" id="KW-0812">Transmembrane</keyword>
<sequence length="80" mass="9302">MPNRAEPNHARPTRAVDYVAWTGALVLVALHLDFWRTAQPRLIAGLVPEELAWRLAWMVLATAYLFWFTARVWREREGKA</sequence>
<evidence type="ECO:0000256" key="1">
    <source>
        <dbReference type="SAM" id="Phobius"/>
    </source>
</evidence>
<dbReference type="Proteomes" id="UP000316921">
    <property type="component" value="Chromosome"/>
</dbReference>
<organism evidence="2 3">
    <name type="scientific">Engelhardtia mirabilis</name>
    <dbReference type="NCBI Taxonomy" id="2528011"/>
    <lineage>
        <taxon>Bacteria</taxon>
        <taxon>Pseudomonadati</taxon>
        <taxon>Planctomycetota</taxon>
        <taxon>Planctomycetia</taxon>
        <taxon>Planctomycetia incertae sedis</taxon>
        <taxon>Engelhardtia</taxon>
    </lineage>
</organism>
<accession>A0A518BHG0</accession>
<dbReference type="RefSeq" id="WP_145064258.1">
    <property type="nucleotide sequence ID" value="NZ_CP036287.1"/>
</dbReference>
<evidence type="ECO:0000313" key="3">
    <source>
        <dbReference type="Proteomes" id="UP000316921"/>
    </source>
</evidence>